<reference evidence="1" key="1">
    <citation type="submission" date="2018-11" db="EMBL/GenBank/DDBJ databases">
        <authorList>
            <consortium name="Pathogen Informatics"/>
        </authorList>
    </citation>
    <scope>NUCLEOTIDE SEQUENCE</scope>
</reference>
<dbReference type="Proteomes" id="UP000784294">
    <property type="component" value="Unassembled WGS sequence"/>
</dbReference>
<dbReference type="EMBL" id="CAAALY010030334">
    <property type="protein sequence ID" value="VEL16907.1"/>
    <property type="molecule type" value="Genomic_DNA"/>
</dbReference>
<organism evidence="1 2">
    <name type="scientific">Protopolystoma xenopodis</name>
    <dbReference type="NCBI Taxonomy" id="117903"/>
    <lineage>
        <taxon>Eukaryota</taxon>
        <taxon>Metazoa</taxon>
        <taxon>Spiralia</taxon>
        <taxon>Lophotrochozoa</taxon>
        <taxon>Platyhelminthes</taxon>
        <taxon>Monogenea</taxon>
        <taxon>Polyopisthocotylea</taxon>
        <taxon>Polystomatidea</taxon>
        <taxon>Polystomatidae</taxon>
        <taxon>Protopolystoma</taxon>
    </lineage>
</organism>
<protein>
    <submittedName>
        <fullName evidence="1">Uncharacterized protein</fullName>
    </submittedName>
</protein>
<accession>A0A3S5CFI1</accession>
<sequence>MTALERNLCLVDWIEITPEDSLLNQLTFTWPFRISSIVENSEAKLRRAKDEALGHLSALQTDLSERMDLLWIRAKRQQGLSRMQLSDANANVRELDQLRTMITNLAEEAS</sequence>
<comment type="caution">
    <text evidence="1">The sequence shown here is derived from an EMBL/GenBank/DDBJ whole genome shotgun (WGS) entry which is preliminary data.</text>
</comment>
<name>A0A3S5CFI1_9PLAT</name>
<evidence type="ECO:0000313" key="2">
    <source>
        <dbReference type="Proteomes" id="UP000784294"/>
    </source>
</evidence>
<gene>
    <name evidence="1" type="ORF">PXEA_LOCUS10347</name>
</gene>
<proteinExistence type="predicted"/>
<dbReference type="AlphaFoldDB" id="A0A3S5CFI1"/>
<keyword evidence="2" id="KW-1185">Reference proteome</keyword>
<evidence type="ECO:0000313" key="1">
    <source>
        <dbReference type="EMBL" id="VEL16907.1"/>
    </source>
</evidence>